<feature type="region of interest" description="Disordered" evidence="1">
    <location>
        <begin position="1"/>
        <end position="28"/>
    </location>
</feature>
<dbReference type="AlphaFoldDB" id="A0A0F8X5G1"/>
<accession>A0A0F8X5G1</accession>
<evidence type="ECO:0000256" key="1">
    <source>
        <dbReference type="SAM" id="MobiDB-lite"/>
    </source>
</evidence>
<protein>
    <submittedName>
        <fullName evidence="2">Uncharacterized protein</fullName>
    </submittedName>
</protein>
<gene>
    <name evidence="2" type="ORF">LCGC14_2988420</name>
</gene>
<dbReference type="EMBL" id="LAZR01061221">
    <property type="protein sequence ID" value="KKK64023.1"/>
    <property type="molecule type" value="Genomic_DNA"/>
</dbReference>
<name>A0A0F8X5G1_9ZZZZ</name>
<reference evidence="2" key="1">
    <citation type="journal article" date="2015" name="Nature">
        <title>Complex archaea that bridge the gap between prokaryotes and eukaryotes.</title>
        <authorList>
            <person name="Spang A."/>
            <person name="Saw J.H."/>
            <person name="Jorgensen S.L."/>
            <person name="Zaremba-Niedzwiedzka K."/>
            <person name="Martijn J."/>
            <person name="Lind A.E."/>
            <person name="van Eijk R."/>
            <person name="Schleper C."/>
            <person name="Guy L."/>
            <person name="Ettema T.J."/>
        </authorList>
    </citation>
    <scope>NUCLEOTIDE SEQUENCE</scope>
</reference>
<sequence length="161" mass="18394">MSDKAKPFTTRERARRVEDQRKGEVGVDDPGRWDATLRALEGEIVTVRTEKHTALRERDHWITRLHVEQEKHTETDAARTKWLFKAAELETERDAYRAFFSWWLGKDTVESALVDHVYALVMALESSKDAAAWRAAVEGIRDLPQLSGNSGEFADAKEVTP</sequence>
<comment type="caution">
    <text evidence="2">The sequence shown here is derived from an EMBL/GenBank/DDBJ whole genome shotgun (WGS) entry which is preliminary data.</text>
</comment>
<proteinExistence type="predicted"/>
<evidence type="ECO:0000313" key="2">
    <source>
        <dbReference type="EMBL" id="KKK64023.1"/>
    </source>
</evidence>
<organism evidence="2">
    <name type="scientific">marine sediment metagenome</name>
    <dbReference type="NCBI Taxonomy" id="412755"/>
    <lineage>
        <taxon>unclassified sequences</taxon>
        <taxon>metagenomes</taxon>
        <taxon>ecological metagenomes</taxon>
    </lineage>
</organism>